<name>A0ABW1BIP2_9ACTN</name>
<dbReference type="EMBL" id="JBHSNZ010000038">
    <property type="protein sequence ID" value="MFC5812609.1"/>
    <property type="molecule type" value="Genomic_DNA"/>
</dbReference>
<comment type="caution">
    <text evidence="1">The sequence shown here is derived from an EMBL/GenBank/DDBJ whole genome shotgun (WGS) entry which is preliminary data.</text>
</comment>
<reference evidence="2" key="1">
    <citation type="journal article" date="2019" name="Int. J. Syst. Evol. Microbiol.">
        <title>The Global Catalogue of Microorganisms (GCM) 10K type strain sequencing project: providing services to taxonomists for standard genome sequencing and annotation.</title>
        <authorList>
            <consortium name="The Broad Institute Genomics Platform"/>
            <consortium name="The Broad Institute Genome Sequencing Center for Infectious Disease"/>
            <person name="Wu L."/>
            <person name="Ma J."/>
        </authorList>
    </citation>
    <scope>NUCLEOTIDE SEQUENCE [LARGE SCALE GENOMIC DNA]</scope>
    <source>
        <strain evidence="2">JCM 9918</strain>
    </source>
</reference>
<evidence type="ECO:0000313" key="1">
    <source>
        <dbReference type="EMBL" id="MFC5812609.1"/>
    </source>
</evidence>
<proteinExistence type="predicted"/>
<dbReference type="Proteomes" id="UP001596112">
    <property type="component" value="Unassembled WGS sequence"/>
</dbReference>
<keyword evidence="2" id="KW-1185">Reference proteome</keyword>
<dbReference type="RefSeq" id="WP_272172133.1">
    <property type="nucleotide sequence ID" value="NZ_JAQOSL010000046.1"/>
</dbReference>
<organism evidence="1 2">
    <name type="scientific">Streptomyces heilongjiangensis</name>
    <dbReference type="NCBI Taxonomy" id="945052"/>
    <lineage>
        <taxon>Bacteria</taxon>
        <taxon>Bacillati</taxon>
        <taxon>Actinomycetota</taxon>
        <taxon>Actinomycetes</taxon>
        <taxon>Kitasatosporales</taxon>
        <taxon>Streptomycetaceae</taxon>
        <taxon>Streptomyces</taxon>
    </lineage>
</organism>
<sequence>MTATEDWAQDLAHLALVDATRARLQAAEAAVLAAEKAAVEYGQELAAGRDGGTDA</sequence>
<protein>
    <submittedName>
        <fullName evidence="1">Uncharacterized protein</fullName>
    </submittedName>
</protein>
<gene>
    <name evidence="1" type="ORF">ACFQGO_34755</name>
</gene>
<accession>A0ABW1BIP2</accession>
<evidence type="ECO:0000313" key="2">
    <source>
        <dbReference type="Proteomes" id="UP001596112"/>
    </source>
</evidence>